<feature type="compositionally biased region" description="Basic and acidic residues" evidence="1">
    <location>
        <begin position="15"/>
        <end position="24"/>
    </location>
</feature>
<evidence type="ECO:0000313" key="3">
    <source>
        <dbReference type="Proteomes" id="UP001301769"/>
    </source>
</evidence>
<dbReference type="PANTHER" id="PTHR42070:SF1">
    <property type="entry name" value="FILAMENT ASSOCIATED PROTEIN, PUTATIVE (AFU_ORTHOLOGUE AFUA_8G06630)-RELATED"/>
    <property type="match status" value="1"/>
</dbReference>
<keyword evidence="3" id="KW-1185">Reference proteome</keyword>
<feature type="region of interest" description="Disordered" evidence="1">
    <location>
        <begin position="150"/>
        <end position="226"/>
    </location>
</feature>
<organism evidence="2 3">
    <name type="scientific">Rhypophila decipiens</name>
    <dbReference type="NCBI Taxonomy" id="261697"/>
    <lineage>
        <taxon>Eukaryota</taxon>
        <taxon>Fungi</taxon>
        <taxon>Dikarya</taxon>
        <taxon>Ascomycota</taxon>
        <taxon>Pezizomycotina</taxon>
        <taxon>Sordariomycetes</taxon>
        <taxon>Sordariomycetidae</taxon>
        <taxon>Sordariales</taxon>
        <taxon>Naviculisporaceae</taxon>
        <taxon>Rhypophila</taxon>
    </lineage>
</organism>
<dbReference type="Proteomes" id="UP001301769">
    <property type="component" value="Unassembled WGS sequence"/>
</dbReference>
<dbReference type="AlphaFoldDB" id="A0AAN7B5V3"/>
<name>A0AAN7B5V3_9PEZI</name>
<dbReference type="PANTHER" id="PTHR42070">
    <property type="entry name" value="FILAMENT ASSOCIATED PROTEIN, PUTATIVE (AFU_ORTHOLOGUE AFUA_8G06630)-RELATED"/>
    <property type="match status" value="1"/>
</dbReference>
<evidence type="ECO:0000256" key="1">
    <source>
        <dbReference type="SAM" id="MobiDB-lite"/>
    </source>
</evidence>
<evidence type="ECO:0000313" key="2">
    <source>
        <dbReference type="EMBL" id="KAK4209230.1"/>
    </source>
</evidence>
<feature type="compositionally biased region" description="Basic and acidic residues" evidence="1">
    <location>
        <begin position="150"/>
        <end position="163"/>
    </location>
</feature>
<dbReference type="EMBL" id="MU858212">
    <property type="protein sequence ID" value="KAK4209230.1"/>
    <property type="molecule type" value="Genomic_DNA"/>
</dbReference>
<feature type="region of interest" description="Disordered" evidence="1">
    <location>
        <begin position="1"/>
        <end position="50"/>
    </location>
</feature>
<feature type="compositionally biased region" description="Polar residues" evidence="1">
    <location>
        <begin position="212"/>
        <end position="223"/>
    </location>
</feature>
<sequence length="325" mass="35401">MTDTCLPLLPNDCTPNRDESHLEPRSAQTKSQHEASDPARTSRLTENKRRYRARQKEYVADFERRLAEARAHGISATEQVQLAARQVVAENSRLRELLQLAGFDDEDIDVWAKRKHCGNGTEGADCARRRKIEQRARLCATLSAGPRDSTMEKQRIGASRKCDGGSAVGVAGNTPESKNTPSRADEPIVSPEFHESTDLDAQMATRAAASKSEASPTPRTGSCATPGADLGPCKLLSRLAKNPQSDIMQVTAHQDSADALGDRPAETEEGVECKEAYEMLMRYATSEDKMDYVARALETGCTSTGKGSCAVKKKVIWEALDGMCG</sequence>
<reference evidence="2" key="2">
    <citation type="submission" date="2023-05" db="EMBL/GenBank/DDBJ databases">
        <authorList>
            <consortium name="Lawrence Berkeley National Laboratory"/>
            <person name="Steindorff A."/>
            <person name="Hensen N."/>
            <person name="Bonometti L."/>
            <person name="Westerberg I."/>
            <person name="Brannstrom I.O."/>
            <person name="Guillou S."/>
            <person name="Cros-Aarteil S."/>
            <person name="Calhoun S."/>
            <person name="Haridas S."/>
            <person name="Kuo A."/>
            <person name="Mondo S."/>
            <person name="Pangilinan J."/>
            <person name="Riley R."/>
            <person name="Labutti K."/>
            <person name="Andreopoulos B."/>
            <person name="Lipzen A."/>
            <person name="Chen C."/>
            <person name="Yanf M."/>
            <person name="Daum C."/>
            <person name="Ng V."/>
            <person name="Clum A."/>
            <person name="Ohm R."/>
            <person name="Martin F."/>
            <person name="Silar P."/>
            <person name="Natvig D."/>
            <person name="Lalanne C."/>
            <person name="Gautier V."/>
            <person name="Ament-Velasquez S.L."/>
            <person name="Kruys A."/>
            <person name="Hutchinson M.I."/>
            <person name="Powell A.J."/>
            <person name="Barry K."/>
            <person name="Miller A.N."/>
            <person name="Grigoriev I.V."/>
            <person name="Debuchy R."/>
            <person name="Gladieux P."/>
            <person name="Thoren M.H."/>
            <person name="Johannesson H."/>
        </authorList>
    </citation>
    <scope>NUCLEOTIDE SEQUENCE</scope>
    <source>
        <strain evidence="2">PSN293</strain>
    </source>
</reference>
<protein>
    <recommendedName>
        <fullName evidence="4">BZIP domain-containing protein</fullName>
    </recommendedName>
</protein>
<reference evidence="2" key="1">
    <citation type="journal article" date="2023" name="Mol. Phylogenet. Evol.">
        <title>Genome-scale phylogeny and comparative genomics of the fungal order Sordariales.</title>
        <authorList>
            <person name="Hensen N."/>
            <person name="Bonometti L."/>
            <person name="Westerberg I."/>
            <person name="Brannstrom I.O."/>
            <person name="Guillou S."/>
            <person name="Cros-Aarteil S."/>
            <person name="Calhoun S."/>
            <person name="Haridas S."/>
            <person name="Kuo A."/>
            <person name="Mondo S."/>
            <person name="Pangilinan J."/>
            <person name="Riley R."/>
            <person name="LaButti K."/>
            <person name="Andreopoulos B."/>
            <person name="Lipzen A."/>
            <person name="Chen C."/>
            <person name="Yan M."/>
            <person name="Daum C."/>
            <person name="Ng V."/>
            <person name="Clum A."/>
            <person name="Steindorff A."/>
            <person name="Ohm R.A."/>
            <person name="Martin F."/>
            <person name="Silar P."/>
            <person name="Natvig D.O."/>
            <person name="Lalanne C."/>
            <person name="Gautier V."/>
            <person name="Ament-Velasquez S.L."/>
            <person name="Kruys A."/>
            <person name="Hutchinson M.I."/>
            <person name="Powell A.J."/>
            <person name="Barry K."/>
            <person name="Miller A.N."/>
            <person name="Grigoriev I.V."/>
            <person name="Debuchy R."/>
            <person name="Gladieux P."/>
            <person name="Hiltunen Thoren M."/>
            <person name="Johannesson H."/>
        </authorList>
    </citation>
    <scope>NUCLEOTIDE SEQUENCE</scope>
    <source>
        <strain evidence="2">PSN293</strain>
    </source>
</reference>
<gene>
    <name evidence="2" type="ORF">QBC37DRAFT_324312</name>
</gene>
<dbReference type="CDD" id="cd14688">
    <property type="entry name" value="bZIP_YAP"/>
    <property type="match status" value="1"/>
</dbReference>
<proteinExistence type="predicted"/>
<evidence type="ECO:0008006" key="4">
    <source>
        <dbReference type="Google" id="ProtNLM"/>
    </source>
</evidence>
<comment type="caution">
    <text evidence="2">The sequence shown here is derived from an EMBL/GenBank/DDBJ whole genome shotgun (WGS) entry which is preliminary data.</text>
</comment>
<accession>A0AAN7B5V3</accession>